<keyword evidence="15" id="KW-0347">Helicase</keyword>
<keyword evidence="10" id="KW-0540">Nuclease</keyword>
<keyword evidence="17" id="KW-0190">Covalent protein-DNA linkage</keyword>
<evidence type="ECO:0000256" key="21">
    <source>
        <dbReference type="ARBA" id="ARBA00032243"/>
    </source>
</evidence>
<dbReference type="SUPFAM" id="SSF52540">
    <property type="entry name" value="P-loop containing nucleoside triphosphate hydrolases"/>
    <property type="match status" value="1"/>
</dbReference>
<dbReference type="GO" id="GO:0042025">
    <property type="term" value="C:host cell nucleus"/>
    <property type="evidence" value="ECO:0007669"/>
    <property type="project" value="UniProtKB-SubCell"/>
</dbReference>
<organism evidence="24 25">
    <name type="scientific">army ant associated cyclovirus 8 P1A-reste_2</name>
    <dbReference type="NCBI Taxonomy" id="3070167"/>
    <lineage>
        <taxon>Viruses</taxon>
        <taxon>Monodnaviria</taxon>
        <taxon>Shotokuvirae</taxon>
        <taxon>Cressdnaviricota</taxon>
        <taxon>Arfiviricetes</taxon>
        <taxon>Cirlivirales</taxon>
        <taxon>Circoviridae</taxon>
        <taxon>Cyclovirus</taxon>
        <taxon>Cyclovirus enseenene</taxon>
    </lineage>
</organism>
<accession>A0AA47KVJ5</accession>
<dbReference type="RefSeq" id="YP_010805785.1">
    <property type="nucleotide sequence ID" value="NC_077204.1"/>
</dbReference>
<dbReference type="PROSITE" id="PS52020">
    <property type="entry name" value="CRESS_DNA_REP"/>
    <property type="match status" value="1"/>
</dbReference>
<dbReference type="GO" id="GO:0003723">
    <property type="term" value="F:RNA binding"/>
    <property type="evidence" value="ECO:0007669"/>
    <property type="project" value="InterPro"/>
</dbReference>
<comment type="catalytic activity">
    <reaction evidence="22">
        <text>ATP + H2O = ADP + phosphate + H(+)</text>
        <dbReference type="Rhea" id="RHEA:13065"/>
        <dbReference type="ChEBI" id="CHEBI:15377"/>
        <dbReference type="ChEBI" id="CHEBI:15378"/>
        <dbReference type="ChEBI" id="CHEBI:30616"/>
        <dbReference type="ChEBI" id="CHEBI:43474"/>
        <dbReference type="ChEBI" id="CHEBI:456216"/>
    </reaction>
</comment>
<evidence type="ECO:0000256" key="19">
    <source>
        <dbReference type="ARBA" id="ARBA00023268"/>
    </source>
</evidence>
<evidence type="ECO:0000256" key="16">
    <source>
        <dbReference type="ARBA" id="ARBA00022840"/>
    </source>
</evidence>
<evidence type="ECO:0000256" key="9">
    <source>
        <dbReference type="ARBA" id="ARBA00022705"/>
    </source>
</evidence>
<name>A0AA47KVJ5_9CIRC</name>
<comment type="subcellular location">
    <subcellularLocation>
        <location evidence="3">Host nucleus</location>
    </subcellularLocation>
</comment>
<keyword evidence="6" id="KW-1048">Host nucleus</keyword>
<dbReference type="InterPro" id="IPR049912">
    <property type="entry name" value="CRESS_DNA_REP"/>
</dbReference>
<evidence type="ECO:0000256" key="8">
    <source>
        <dbReference type="ARBA" id="ARBA00022695"/>
    </source>
</evidence>
<dbReference type="GO" id="GO:0046872">
    <property type="term" value="F:metal ion binding"/>
    <property type="evidence" value="ECO:0007669"/>
    <property type="project" value="UniProtKB-KW"/>
</dbReference>
<dbReference type="Proteomes" id="UP001177334">
    <property type="component" value="Segment"/>
</dbReference>
<keyword evidence="19" id="KW-0511">Multifunctional enzyme</keyword>
<evidence type="ECO:0000256" key="10">
    <source>
        <dbReference type="ARBA" id="ARBA00022722"/>
    </source>
</evidence>
<evidence type="ECO:0000256" key="4">
    <source>
        <dbReference type="ARBA" id="ARBA00008545"/>
    </source>
</evidence>
<evidence type="ECO:0000256" key="13">
    <source>
        <dbReference type="ARBA" id="ARBA00022759"/>
    </source>
</evidence>
<evidence type="ECO:0000259" key="23">
    <source>
        <dbReference type="PROSITE" id="PS52020"/>
    </source>
</evidence>
<dbReference type="EMBL" id="ON324107">
    <property type="protein sequence ID" value="WBG01486.1"/>
    <property type="molecule type" value="Genomic_DNA"/>
</dbReference>
<dbReference type="InterPro" id="IPR000605">
    <property type="entry name" value="Helicase_SF3_ssDNA/RNA_vir"/>
</dbReference>
<keyword evidence="25" id="KW-1185">Reference proteome</keyword>
<dbReference type="InterPro" id="IPR027417">
    <property type="entry name" value="P-loop_NTPase"/>
</dbReference>
<evidence type="ECO:0000256" key="1">
    <source>
        <dbReference type="ARBA" id="ARBA00001936"/>
    </source>
</evidence>
<keyword evidence="9" id="KW-0235">DNA replication</keyword>
<dbReference type="Gene3D" id="3.40.1310.20">
    <property type="match status" value="1"/>
</dbReference>
<keyword evidence="8" id="KW-0548">Nucleotidyltransferase</keyword>
<keyword evidence="7" id="KW-0808">Transferase</keyword>
<sequence>MSNSTVNKFCFTWNNYSEEEYERAKDFLDKFCKYGIIGKETAPGTGTKHLQGYCSLVKTMRFNAIKKHLDSKCHIEKANGTDEQNQTYCRKGGDWFEKGSPIKKGQRSDLQSVLETVAGGTTSVREIAEKHPAAYIRYHRGIREWLRITHPIKARDFATTVNYYWGPTGSGKSRRALKEAKELCGESIYYKPRGLWWDSYHQQEGVIIDDFYGWIKYDELLKICDRYPYQVQIKGGFEEFTTKYIWITSNVDTCDLYKFINYNDSAIVRRITNKIYID</sequence>
<dbReference type="Pfam" id="PF00910">
    <property type="entry name" value="RNA_helicase"/>
    <property type="match status" value="1"/>
</dbReference>
<evidence type="ECO:0000256" key="18">
    <source>
        <dbReference type="ARBA" id="ARBA00023125"/>
    </source>
</evidence>
<evidence type="ECO:0000313" key="24">
    <source>
        <dbReference type="EMBL" id="WBG01486.1"/>
    </source>
</evidence>
<reference evidence="24 25" key="1">
    <citation type="journal article" date="2022" name="bioRxiv">
        <title>African army ants at the forefront of virome surveillance in a remote tropical forest.</title>
        <authorList>
            <person name="Fritz M."/>
            <person name="Reggiardo B."/>
            <person name="Filloux D."/>
            <person name="Claude L."/>
            <person name="Fernandez E."/>
            <person name="Mahe F."/>
            <person name="Kraberger S."/>
            <person name="Custer J.M."/>
            <person name="Becquart P."/>
            <person name="Mebaley T.N."/>
            <person name="Kombila L.B."/>
            <person name="Lenguiya L.H."/>
            <person name="Boundenga L."/>
            <person name="Mombo I.M."/>
            <person name="Maganga G.D."/>
            <person name="Niama F.R."/>
            <person name="Koumba J.-S."/>
            <person name="Ogliastro M."/>
            <person name="Yvon M."/>
            <person name="Martin D.P."/>
            <person name="Blanc S."/>
            <person name="Varsani A."/>
            <person name="Leroy E."/>
            <person name="Roumagnac P."/>
        </authorList>
    </citation>
    <scope>NUCLEOTIDE SEQUENCE [LARGE SCALE GENOMIC DNA]</scope>
    <source>
        <strain evidence="24">P1A-reste_2</strain>
    </source>
</reference>
<evidence type="ECO:0000256" key="14">
    <source>
        <dbReference type="ARBA" id="ARBA00022801"/>
    </source>
</evidence>
<keyword evidence="13" id="KW-0255">Endonuclease</keyword>
<keyword evidence="12" id="KW-0547">Nucleotide-binding</keyword>
<dbReference type="Pfam" id="PF02407">
    <property type="entry name" value="Viral_Rep"/>
    <property type="match status" value="1"/>
</dbReference>
<dbReference type="GO" id="GO:0016787">
    <property type="term" value="F:hydrolase activity"/>
    <property type="evidence" value="ECO:0007669"/>
    <property type="project" value="UniProtKB-KW"/>
</dbReference>
<evidence type="ECO:0000256" key="17">
    <source>
        <dbReference type="ARBA" id="ARBA00023124"/>
    </source>
</evidence>
<feature type="domain" description="CRESS-DNA virus Rep endonuclease" evidence="23">
    <location>
        <begin position="3"/>
        <end position="101"/>
    </location>
</feature>
<evidence type="ECO:0000256" key="12">
    <source>
        <dbReference type="ARBA" id="ARBA00022741"/>
    </source>
</evidence>
<evidence type="ECO:0000256" key="6">
    <source>
        <dbReference type="ARBA" id="ARBA00022562"/>
    </source>
</evidence>
<keyword evidence="18" id="KW-0238">DNA-binding</keyword>
<evidence type="ECO:0000256" key="11">
    <source>
        <dbReference type="ARBA" id="ARBA00022723"/>
    </source>
</evidence>
<evidence type="ECO:0000256" key="3">
    <source>
        <dbReference type="ARBA" id="ARBA00004147"/>
    </source>
</evidence>
<dbReference type="GO" id="GO:0004519">
    <property type="term" value="F:endonuclease activity"/>
    <property type="evidence" value="ECO:0007669"/>
    <property type="project" value="UniProtKB-KW"/>
</dbReference>
<keyword evidence="16" id="KW-0067">ATP-binding</keyword>
<comment type="cofactor">
    <cofactor evidence="2">
        <name>Mg(2+)</name>
        <dbReference type="ChEBI" id="CHEBI:18420"/>
    </cofactor>
</comment>
<evidence type="ECO:0000256" key="5">
    <source>
        <dbReference type="ARBA" id="ARBA00014531"/>
    </source>
</evidence>
<keyword evidence="11" id="KW-0479">Metal-binding</keyword>
<dbReference type="KEGG" id="vg:80544736"/>
<dbReference type="GO" id="GO:0016779">
    <property type="term" value="F:nucleotidyltransferase activity"/>
    <property type="evidence" value="ECO:0007669"/>
    <property type="project" value="UniProtKB-KW"/>
</dbReference>
<dbReference type="GO" id="GO:0003724">
    <property type="term" value="F:RNA helicase activity"/>
    <property type="evidence" value="ECO:0007669"/>
    <property type="project" value="InterPro"/>
</dbReference>
<comment type="similarity">
    <text evidence="4">Belongs to the nanoviruses/circoviruses replication-associated protein family.</text>
</comment>
<evidence type="ECO:0000256" key="20">
    <source>
        <dbReference type="ARBA" id="ARBA00030754"/>
    </source>
</evidence>
<comment type="cofactor">
    <cofactor evidence="1">
        <name>Mn(2+)</name>
        <dbReference type="ChEBI" id="CHEBI:29035"/>
    </cofactor>
</comment>
<proteinExistence type="inferred from homology"/>
<dbReference type="GO" id="GO:0006260">
    <property type="term" value="P:DNA replication"/>
    <property type="evidence" value="ECO:0007669"/>
    <property type="project" value="UniProtKB-KW"/>
</dbReference>
<evidence type="ECO:0000256" key="2">
    <source>
        <dbReference type="ARBA" id="ARBA00001946"/>
    </source>
</evidence>
<dbReference type="GO" id="GO:0005524">
    <property type="term" value="F:ATP binding"/>
    <property type="evidence" value="ECO:0007669"/>
    <property type="project" value="UniProtKB-KW"/>
</dbReference>
<dbReference type="GO" id="GO:0003677">
    <property type="term" value="F:DNA binding"/>
    <property type="evidence" value="ECO:0007669"/>
    <property type="project" value="UniProtKB-KW"/>
</dbReference>
<evidence type="ECO:0000256" key="15">
    <source>
        <dbReference type="ARBA" id="ARBA00022806"/>
    </source>
</evidence>
<evidence type="ECO:0000313" key="25">
    <source>
        <dbReference type="Proteomes" id="UP001177334"/>
    </source>
</evidence>
<keyword evidence="14" id="KW-0378">Hydrolase</keyword>
<dbReference type="GeneID" id="80544736"/>
<evidence type="ECO:0000256" key="7">
    <source>
        <dbReference type="ARBA" id="ARBA00022679"/>
    </source>
</evidence>
<protein>
    <recommendedName>
        <fullName evidence="5">Replication-associated protein</fullName>
    </recommendedName>
    <alternativeName>
        <fullName evidence="20">ATP-dependent helicase Rep</fullName>
    </alternativeName>
    <alternativeName>
        <fullName evidence="21">RepP</fullName>
    </alternativeName>
</protein>
<evidence type="ECO:0000256" key="22">
    <source>
        <dbReference type="ARBA" id="ARBA00049360"/>
    </source>
</evidence>